<accession>A0AAV1K290</accession>
<reference evidence="1 2" key="1">
    <citation type="submission" date="2023-11" db="EMBL/GenBank/DDBJ databases">
        <authorList>
            <person name="Okamura Y."/>
        </authorList>
    </citation>
    <scope>NUCLEOTIDE SEQUENCE [LARGE SCALE GENOMIC DNA]</scope>
</reference>
<name>A0AAV1K290_9NEOP</name>
<gene>
    <name evidence="1" type="ORF">LNINA_LOCUS14496</name>
</gene>
<evidence type="ECO:0000313" key="2">
    <source>
        <dbReference type="Proteomes" id="UP001497472"/>
    </source>
</evidence>
<dbReference type="EMBL" id="CAVLEF010000280">
    <property type="protein sequence ID" value="CAK1555701.1"/>
    <property type="molecule type" value="Genomic_DNA"/>
</dbReference>
<comment type="caution">
    <text evidence="1">The sequence shown here is derived from an EMBL/GenBank/DDBJ whole genome shotgun (WGS) entry which is preliminary data.</text>
</comment>
<protein>
    <submittedName>
        <fullName evidence="1">Uncharacterized protein</fullName>
    </submittedName>
</protein>
<keyword evidence="2" id="KW-1185">Reference proteome</keyword>
<proteinExistence type="predicted"/>
<dbReference type="AlphaFoldDB" id="A0AAV1K290"/>
<organism evidence="1 2">
    <name type="scientific">Leptosia nina</name>
    <dbReference type="NCBI Taxonomy" id="320188"/>
    <lineage>
        <taxon>Eukaryota</taxon>
        <taxon>Metazoa</taxon>
        <taxon>Ecdysozoa</taxon>
        <taxon>Arthropoda</taxon>
        <taxon>Hexapoda</taxon>
        <taxon>Insecta</taxon>
        <taxon>Pterygota</taxon>
        <taxon>Neoptera</taxon>
        <taxon>Endopterygota</taxon>
        <taxon>Lepidoptera</taxon>
        <taxon>Glossata</taxon>
        <taxon>Ditrysia</taxon>
        <taxon>Papilionoidea</taxon>
        <taxon>Pieridae</taxon>
        <taxon>Pierinae</taxon>
        <taxon>Leptosia</taxon>
    </lineage>
</organism>
<sequence>MPAELLGAQRSYICPDRAQSNAYEDLTALNSMYGPAFVFDLCVFVRNWDINHDHRSELGEPECLSFRLTFQLTTWKQELLVPCDSGNAHCRPAVGGLKVPVKSRAALGFRFSNLATFTGQDVPHPTLYLLPPFSPPTIRALDRLSHL</sequence>
<evidence type="ECO:0000313" key="1">
    <source>
        <dbReference type="EMBL" id="CAK1555701.1"/>
    </source>
</evidence>
<dbReference type="Proteomes" id="UP001497472">
    <property type="component" value="Unassembled WGS sequence"/>
</dbReference>